<accession>A0A6L5JYG6</accession>
<dbReference type="InterPro" id="IPR009936">
    <property type="entry name" value="DUF1468"/>
</dbReference>
<sequence length="154" mass="16447">MKLRLIGHRDIAAGLFFFVLGSLTAWGSTAYKLGNAMRMGPGYFPLALGLLLAALGLLLVLRNTRPDLLSDESRLIEKPCLRSLGLIGFSLLTFAFALQTAGLIVATLGLVIFSGIAYRAFNWKELGLLSGGLATFAVLVFAYGLGLPLQVFPA</sequence>
<dbReference type="Pfam" id="PF07331">
    <property type="entry name" value="TctB"/>
    <property type="match status" value="1"/>
</dbReference>
<reference evidence="3 4" key="1">
    <citation type="submission" date="2019-10" db="EMBL/GenBank/DDBJ databases">
        <title>Whole-genome sequence of the purple nonsulfur photosynthetic bacterium Rhodocyclus tenuis.</title>
        <authorList>
            <person name="Kyndt J.A."/>
            <person name="Meyer T.E."/>
        </authorList>
    </citation>
    <scope>NUCLEOTIDE SEQUENCE [LARGE SCALE GENOMIC DNA]</scope>
    <source>
        <strain evidence="3 4">DSM 110</strain>
    </source>
</reference>
<proteinExistence type="predicted"/>
<feature type="transmembrane region" description="Helical" evidence="1">
    <location>
        <begin position="12"/>
        <end position="31"/>
    </location>
</feature>
<protein>
    <recommendedName>
        <fullName evidence="2">DUF1468 domain-containing protein</fullName>
    </recommendedName>
</protein>
<dbReference type="EMBL" id="WIXJ01000009">
    <property type="protein sequence ID" value="MQY52375.1"/>
    <property type="molecule type" value="Genomic_DNA"/>
</dbReference>
<feature type="domain" description="DUF1468" evidence="2">
    <location>
        <begin position="12"/>
        <end position="149"/>
    </location>
</feature>
<evidence type="ECO:0000259" key="2">
    <source>
        <dbReference type="Pfam" id="PF07331"/>
    </source>
</evidence>
<gene>
    <name evidence="3" type="ORF">GHK24_11385</name>
</gene>
<organism evidence="3 4">
    <name type="scientific">Rhodocyclus tenuis</name>
    <name type="common">Rhodospirillum tenue</name>
    <dbReference type="NCBI Taxonomy" id="1066"/>
    <lineage>
        <taxon>Bacteria</taxon>
        <taxon>Pseudomonadati</taxon>
        <taxon>Pseudomonadota</taxon>
        <taxon>Betaproteobacteria</taxon>
        <taxon>Rhodocyclales</taxon>
        <taxon>Rhodocyclaceae</taxon>
        <taxon>Rhodocyclus</taxon>
    </lineage>
</organism>
<comment type="caution">
    <text evidence="3">The sequence shown here is derived from an EMBL/GenBank/DDBJ whole genome shotgun (WGS) entry which is preliminary data.</text>
</comment>
<name>A0A6L5JYG6_RHOTE</name>
<evidence type="ECO:0000313" key="4">
    <source>
        <dbReference type="Proteomes" id="UP000480275"/>
    </source>
</evidence>
<feature type="transmembrane region" description="Helical" evidence="1">
    <location>
        <begin position="128"/>
        <end position="149"/>
    </location>
</feature>
<evidence type="ECO:0000256" key="1">
    <source>
        <dbReference type="SAM" id="Phobius"/>
    </source>
</evidence>
<keyword evidence="1" id="KW-0812">Transmembrane</keyword>
<dbReference type="Proteomes" id="UP000480275">
    <property type="component" value="Unassembled WGS sequence"/>
</dbReference>
<dbReference type="AlphaFoldDB" id="A0A6L5JYG6"/>
<evidence type="ECO:0000313" key="3">
    <source>
        <dbReference type="EMBL" id="MQY52375.1"/>
    </source>
</evidence>
<dbReference type="OrthoDB" id="7029611at2"/>
<keyword evidence="1" id="KW-1133">Transmembrane helix</keyword>
<keyword evidence="1" id="KW-0472">Membrane</keyword>
<feature type="transmembrane region" description="Helical" evidence="1">
    <location>
        <begin position="43"/>
        <end position="61"/>
    </location>
</feature>